<dbReference type="NCBIfam" id="TIGR01297">
    <property type="entry name" value="CDF"/>
    <property type="match status" value="1"/>
</dbReference>
<dbReference type="KEGG" id="man:A11S_2102"/>
<evidence type="ECO:0000256" key="5">
    <source>
        <dbReference type="ARBA" id="ARBA00022989"/>
    </source>
</evidence>
<dbReference type="Pfam" id="PF01545">
    <property type="entry name" value="Cation_efflux"/>
    <property type="match status" value="1"/>
</dbReference>
<organism evidence="10 11">
    <name type="scientific">Micavibrio aeruginosavorus EPB</name>
    <dbReference type="NCBI Taxonomy" id="349215"/>
    <lineage>
        <taxon>Bacteria</taxon>
        <taxon>Pseudomonadati</taxon>
        <taxon>Bdellovibrionota</taxon>
        <taxon>Bdellovibrionia</taxon>
        <taxon>Bdellovibrionales</taxon>
        <taxon>Pseudobdellovibrionaceae</taxon>
        <taxon>Micavibrio</taxon>
    </lineage>
</organism>
<dbReference type="GO" id="GO:0015341">
    <property type="term" value="F:zinc efflux antiporter activity"/>
    <property type="evidence" value="ECO:0007669"/>
    <property type="project" value="TreeGrafter"/>
</dbReference>
<dbReference type="Gene3D" id="1.20.1510.10">
    <property type="entry name" value="Cation efflux protein transmembrane domain"/>
    <property type="match status" value="1"/>
</dbReference>
<feature type="domain" description="Cation efflux protein cytoplasmic" evidence="9">
    <location>
        <begin position="242"/>
        <end position="318"/>
    </location>
</feature>
<keyword evidence="3" id="KW-1003">Cell membrane</keyword>
<dbReference type="Pfam" id="PF16916">
    <property type="entry name" value="ZT_dimer"/>
    <property type="match status" value="1"/>
</dbReference>
<evidence type="ECO:0000313" key="10">
    <source>
        <dbReference type="EMBL" id="AGH98900.1"/>
    </source>
</evidence>
<dbReference type="InterPro" id="IPR050291">
    <property type="entry name" value="CDF_Transporter"/>
</dbReference>
<dbReference type="GO" id="GO:0015093">
    <property type="term" value="F:ferrous iron transmembrane transporter activity"/>
    <property type="evidence" value="ECO:0007669"/>
    <property type="project" value="TreeGrafter"/>
</dbReference>
<dbReference type="InterPro" id="IPR058533">
    <property type="entry name" value="Cation_efflux_TM"/>
</dbReference>
<accession>M4VK72</accession>
<keyword evidence="2" id="KW-0813">Transport</keyword>
<evidence type="ECO:0000259" key="8">
    <source>
        <dbReference type="Pfam" id="PF01545"/>
    </source>
</evidence>
<evidence type="ECO:0000256" key="2">
    <source>
        <dbReference type="ARBA" id="ARBA00022448"/>
    </source>
</evidence>
<dbReference type="GO" id="GO:0005886">
    <property type="term" value="C:plasma membrane"/>
    <property type="evidence" value="ECO:0007669"/>
    <property type="project" value="TreeGrafter"/>
</dbReference>
<dbReference type="InterPro" id="IPR036837">
    <property type="entry name" value="Cation_efflux_CTD_sf"/>
</dbReference>
<evidence type="ECO:0000256" key="6">
    <source>
        <dbReference type="ARBA" id="ARBA00023136"/>
    </source>
</evidence>
<gene>
    <name evidence="10" type="ORF">A11S_2102</name>
</gene>
<feature type="transmembrane region" description="Helical" evidence="7">
    <location>
        <begin position="43"/>
        <end position="75"/>
    </location>
</feature>
<keyword evidence="5 7" id="KW-1133">Transmembrane helix</keyword>
<dbReference type="PANTHER" id="PTHR43840">
    <property type="entry name" value="MITOCHONDRIAL METAL TRANSPORTER 1-RELATED"/>
    <property type="match status" value="1"/>
</dbReference>
<dbReference type="HOGENOM" id="CLU_013430_3_0_5"/>
<sequence>MTKGAGTIRPFFRARLEQGRKSWHPARVMTETSIYQPKRAMHAAIASIVTVSVLIIIKTIALLMTGSVSILASLIDSLSDAVVSAMNALAIHISLLPADKNHRHGHGKVEGLAALIQAAFITGAGVFLALESVRRLAEPQDIQAHGVAIIVMAIAIVLSIGLVMVQNHILRAAPSLAVQADRAHYSSDIVVNGGVIAALAVQSMGGPWWIDPVFALGVAGWLGWLAWGIGRQGIDMLLDRELPRETRARIEAIIRAEPRIHGIHDLRTRASGMQIYIYFDVELDPDMKLMHAHDITRDIEIALVREFPNAEVMIHMDPLGDIDDSRHSVPGVHH</sequence>
<dbReference type="SUPFAM" id="SSF160240">
    <property type="entry name" value="Cation efflux protein cytoplasmic domain-like"/>
    <property type="match status" value="1"/>
</dbReference>
<comment type="subcellular location">
    <subcellularLocation>
        <location evidence="1">Membrane</location>
        <topology evidence="1">Multi-pass membrane protein</topology>
    </subcellularLocation>
</comment>
<evidence type="ECO:0000256" key="4">
    <source>
        <dbReference type="ARBA" id="ARBA00022692"/>
    </source>
</evidence>
<dbReference type="GO" id="GO:0006882">
    <property type="term" value="P:intracellular zinc ion homeostasis"/>
    <property type="evidence" value="ECO:0007669"/>
    <property type="project" value="TreeGrafter"/>
</dbReference>
<dbReference type="SUPFAM" id="SSF161111">
    <property type="entry name" value="Cation efflux protein transmembrane domain-like"/>
    <property type="match status" value="1"/>
</dbReference>
<dbReference type="Proteomes" id="UP000011932">
    <property type="component" value="Chromosome"/>
</dbReference>
<dbReference type="InterPro" id="IPR027469">
    <property type="entry name" value="Cation_efflux_TMD_sf"/>
</dbReference>
<dbReference type="InterPro" id="IPR027470">
    <property type="entry name" value="Cation_efflux_CTD"/>
</dbReference>
<evidence type="ECO:0000313" key="11">
    <source>
        <dbReference type="Proteomes" id="UP000011932"/>
    </source>
</evidence>
<dbReference type="STRING" id="349215.A11S_2102"/>
<protein>
    <submittedName>
        <fullName evidence="10">Cobalt-zinc-cadmium resistance protein</fullName>
    </submittedName>
</protein>
<reference evidence="10 11" key="1">
    <citation type="journal article" date="2013" name="ISME J.">
        <title>By their genes ye shall know them: genomic signatures of predatory bacteria.</title>
        <authorList>
            <person name="Pasternak Z."/>
            <person name="Pietrokovski S."/>
            <person name="Rotem O."/>
            <person name="Gophna U."/>
            <person name="Lurie-Weinberger M.N."/>
            <person name="Jurkevitch E."/>
        </authorList>
    </citation>
    <scope>NUCLEOTIDE SEQUENCE [LARGE SCALE GENOMIC DNA]</scope>
    <source>
        <strain evidence="10">EPB</strain>
    </source>
</reference>
<feature type="domain" description="Cation efflux protein transmembrane" evidence="8">
    <location>
        <begin position="45"/>
        <end position="238"/>
    </location>
</feature>
<feature type="transmembrane region" description="Helical" evidence="7">
    <location>
        <begin position="111"/>
        <end position="130"/>
    </location>
</feature>
<evidence type="ECO:0000256" key="7">
    <source>
        <dbReference type="SAM" id="Phobius"/>
    </source>
</evidence>
<dbReference type="AlphaFoldDB" id="M4VK72"/>
<name>M4VK72_9BACT</name>
<dbReference type="EMBL" id="CP003538">
    <property type="protein sequence ID" value="AGH98900.1"/>
    <property type="molecule type" value="Genomic_DNA"/>
</dbReference>
<dbReference type="GO" id="GO:0015086">
    <property type="term" value="F:cadmium ion transmembrane transporter activity"/>
    <property type="evidence" value="ECO:0007669"/>
    <property type="project" value="TreeGrafter"/>
</dbReference>
<proteinExistence type="predicted"/>
<keyword evidence="6 7" id="KW-0472">Membrane</keyword>
<keyword evidence="4 7" id="KW-0812">Transmembrane</keyword>
<evidence type="ECO:0000259" key="9">
    <source>
        <dbReference type="Pfam" id="PF16916"/>
    </source>
</evidence>
<dbReference type="PANTHER" id="PTHR43840:SF41">
    <property type="entry name" value="CATION-EFFLUX PUMP FIEF"/>
    <property type="match status" value="1"/>
</dbReference>
<feature type="transmembrane region" description="Helical" evidence="7">
    <location>
        <begin position="208"/>
        <end position="230"/>
    </location>
</feature>
<feature type="transmembrane region" description="Helical" evidence="7">
    <location>
        <begin position="142"/>
        <end position="165"/>
    </location>
</feature>
<dbReference type="InterPro" id="IPR002524">
    <property type="entry name" value="Cation_efflux"/>
</dbReference>
<evidence type="ECO:0000256" key="3">
    <source>
        <dbReference type="ARBA" id="ARBA00022475"/>
    </source>
</evidence>
<evidence type="ECO:0000256" key="1">
    <source>
        <dbReference type="ARBA" id="ARBA00004141"/>
    </source>
</evidence>
<dbReference type="Gene3D" id="3.30.70.1350">
    <property type="entry name" value="Cation efflux protein, cytoplasmic domain"/>
    <property type="match status" value="1"/>
</dbReference>